<dbReference type="RefSeq" id="WP_073162529.1">
    <property type="nucleotide sequence ID" value="NZ_FQUW01000005.1"/>
</dbReference>
<dbReference type="OrthoDB" id="9855368at2"/>
<keyword evidence="2" id="KW-1185">Reference proteome</keyword>
<dbReference type="AlphaFoldDB" id="A0A1M4T282"/>
<gene>
    <name evidence="1" type="ORF">SAMN02745218_00209</name>
</gene>
<evidence type="ECO:0000313" key="1">
    <source>
        <dbReference type="EMBL" id="SHE38417.1"/>
    </source>
</evidence>
<accession>A0A1M4T282</accession>
<organism evidence="1 2">
    <name type="scientific">Desulfofundulus australicus DSM 11792</name>
    <dbReference type="NCBI Taxonomy" id="1121425"/>
    <lineage>
        <taxon>Bacteria</taxon>
        <taxon>Bacillati</taxon>
        <taxon>Bacillota</taxon>
        <taxon>Clostridia</taxon>
        <taxon>Eubacteriales</taxon>
        <taxon>Peptococcaceae</taxon>
        <taxon>Desulfofundulus</taxon>
    </lineage>
</organism>
<sequence length="67" mass="7658">MSWWRTVVVLGIFLGLVVFGLEVVLAGYNQFLLPPGPLRLEQLARAFGDHLQELVELAARYTPDFKW</sequence>
<name>A0A1M4T282_9FIRM</name>
<protein>
    <submittedName>
        <fullName evidence="1">Uncharacterized protein</fullName>
    </submittedName>
</protein>
<proteinExistence type="predicted"/>
<dbReference type="EMBL" id="FQUW01000005">
    <property type="protein sequence ID" value="SHE38417.1"/>
    <property type="molecule type" value="Genomic_DNA"/>
</dbReference>
<reference evidence="2" key="1">
    <citation type="submission" date="2016-11" db="EMBL/GenBank/DDBJ databases">
        <authorList>
            <person name="Varghese N."/>
            <person name="Submissions S."/>
        </authorList>
    </citation>
    <scope>NUCLEOTIDE SEQUENCE [LARGE SCALE GENOMIC DNA]</scope>
    <source>
        <strain evidence="2">DSM 11792</strain>
    </source>
</reference>
<dbReference type="Proteomes" id="UP000184196">
    <property type="component" value="Unassembled WGS sequence"/>
</dbReference>
<evidence type="ECO:0000313" key="2">
    <source>
        <dbReference type="Proteomes" id="UP000184196"/>
    </source>
</evidence>